<dbReference type="RefSeq" id="WP_153453104.1">
    <property type="nucleotide sequence ID" value="NZ_WEGJ01000012.1"/>
</dbReference>
<gene>
    <name evidence="3" type="ORF">SRB5_35760</name>
</gene>
<dbReference type="Pfam" id="PF14012">
    <property type="entry name" value="DUF4229"/>
    <property type="match status" value="1"/>
</dbReference>
<dbReference type="AlphaFoldDB" id="A0A7K0CIZ0"/>
<evidence type="ECO:0008006" key="5">
    <source>
        <dbReference type="Google" id="ProtNLM"/>
    </source>
</evidence>
<keyword evidence="2" id="KW-0812">Transmembrane</keyword>
<evidence type="ECO:0000313" key="3">
    <source>
        <dbReference type="EMBL" id="MQY13428.1"/>
    </source>
</evidence>
<evidence type="ECO:0000256" key="2">
    <source>
        <dbReference type="SAM" id="Phobius"/>
    </source>
</evidence>
<evidence type="ECO:0000256" key="1">
    <source>
        <dbReference type="SAM" id="MobiDB-lite"/>
    </source>
</evidence>
<protein>
    <recommendedName>
        <fullName evidence="5">DUF4229 domain-containing protein</fullName>
    </recommendedName>
</protein>
<reference evidence="3 4" key="1">
    <citation type="submission" date="2019-10" db="EMBL/GenBank/DDBJ databases">
        <title>Streptomyces smaragdinus sp. nov. and Streptomyces fabii sp. nov., isolated from the gut of fungus growing-termite Macrotermes natalensis.</title>
        <authorList>
            <person name="Schwitalla J."/>
            <person name="Benndorf R."/>
            <person name="Martin K."/>
            <person name="De Beer W."/>
            <person name="Kaster A.-K."/>
            <person name="Vollmers J."/>
            <person name="Poulsen M."/>
            <person name="Beemelmanns C."/>
        </authorList>
    </citation>
    <scope>NUCLEOTIDE SEQUENCE [LARGE SCALE GENOMIC DNA]</scope>
    <source>
        <strain evidence="3 4">RB5</strain>
    </source>
</reference>
<accession>A0A7K0CIZ0</accession>
<feature type="transmembrane region" description="Helical" evidence="2">
    <location>
        <begin position="46"/>
        <end position="65"/>
    </location>
</feature>
<keyword evidence="2" id="KW-0472">Membrane</keyword>
<keyword evidence="4" id="KW-1185">Reference proteome</keyword>
<feature type="transmembrane region" description="Helical" evidence="2">
    <location>
        <begin position="15"/>
        <end position="34"/>
    </location>
</feature>
<name>A0A7K0CIZ0_9ACTN</name>
<proteinExistence type="predicted"/>
<feature type="region of interest" description="Disordered" evidence="1">
    <location>
        <begin position="87"/>
        <end position="106"/>
    </location>
</feature>
<dbReference type="InterPro" id="IPR025323">
    <property type="entry name" value="DUF4229"/>
</dbReference>
<dbReference type="EMBL" id="WEGJ01000012">
    <property type="protein sequence ID" value="MQY13428.1"/>
    <property type="molecule type" value="Genomic_DNA"/>
</dbReference>
<evidence type="ECO:0000313" key="4">
    <source>
        <dbReference type="Proteomes" id="UP000466345"/>
    </source>
</evidence>
<sequence length="106" mass="11768">MSPTPTVSPTARYSLMRLGIFAACFVVVWGLVRLRVLPSGLGDSNYLWVLLLALVVSAPLSFVLLRRQREEMAGQVAERVERAKHNLAANRSAEDEVDDAARRTED</sequence>
<dbReference type="OrthoDB" id="4284031at2"/>
<organism evidence="3 4">
    <name type="scientific">Streptomyces smaragdinus</name>
    <dbReference type="NCBI Taxonomy" id="2585196"/>
    <lineage>
        <taxon>Bacteria</taxon>
        <taxon>Bacillati</taxon>
        <taxon>Actinomycetota</taxon>
        <taxon>Actinomycetes</taxon>
        <taxon>Kitasatosporales</taxon>
        <taxon>Streptomycetaceae</taxon>
        <taxon>Streptomyces</taxon>
    </lineage>
</organism>
<comment type="caution">
    <text evidence="3">The sequence shown here is derived from an EMBL/GenBank/DDBJ whole genome shotgun (WGS) entry which is preliminary data.</text>
</comment>
<dbReference type="Proteomes" id="UP000466345">
    <property type="component" value="Unassembled WGS sequence"/>
</dbReference>
<keyword evidence="2" id="KW-1133">Transmembrane helix</keyword>